<organism evidence="1 2">
    <name type="scientific">Filobasidium floriforme</name>
    <dbReference type="NCBI Taxonomy" id="5210"/>
    <lineage>
        <taxon>Eukaryota</taxon>
        <taxon>Fungi</taxon>
        <taxon>Dikarya</taxon>
        <taxon>Basidiomycota</taxon>
        <taxon>Agaricomycotina</taxon>
        <taxon>Tremellomycetes</taxon>
        <taxon>Filobasidiales</taxon>
        <taxon>Filobasidiaceae</taxon>
        <taxon>Filobasidium</taxon>
    </lineage>
</organism>
<evidence type="ECO:0000313" key="1">
    <source>
        <dbReference type="EMBL" id="KAG7531282.1"/>
    </source>
</evidence>
<gene>
    <name evidence="1" type="ORF">FFLO_04460</name>
</gene>
<dbReference type="EMBL" id="JABELV010000095">
    <property type="protein sequence ID" value="KAG7531282.1"/>
    <property type="molecule type" value="Genomic_DNA"/>
</dbReference>
<reference evidence="1" key="1">
    <citation type="submission" date="2020-04" db="EMBL/GenBank/DDBJ databases">
        <title>Analysis of mating type loci in Filobasidium floriforme.</title>
        <authorList>
            <person name="Nowrousian M."/>
        </authorList>
    </citation>
    <scope>NUCLEOTIDE SEQUENCE</scope>
    <source>
        <strain evidence="1">CBS 6242</strain>
    </source>
</reference>
<proteinExistence type="predicted"/>
<dbReference type="AlphaFoldDB" id="A0A8K0JIT8"/>
<name>A0A8K0JIT8_9TREE</name>
<protein>
    <submittedName>
        <fullName evidence="1">Uncharacterized protein</fullName>
    </submittedName>
</protein>
<keyword evidence="2" id="KW-1185">Reference proteome</keyword>
<comment type="caution">
    <text evidence="1">The sequence shown here is derived from an EMBL/GenBank/DDBJ whole genome shotgun (WGS) entry which is preliminary data.</text>
</comment>
<sequence length="198" mass="22175">MYKLSGMHTYPAMSVLEISSGYYTVQATGTALNRYAGNLSGDAIYERRTLGHLLHFYRDLRHQATQTTLMKLETDQNHPMRRIYTSLGNIPLMDVIALQPDSEVSVLICLYLLGLSENASIDDLLQANHRDWAKQPATESTTKAYERLLDLDILPAFVLSDTPSTIELSGQSDFSNDGLFGELTQHEGYFTSSYLQGN</sequence>
<dbReference type="Proteomes" id="UP000812966">
    <property type="component" value="Unassembled WGS sequence"/>
</dbReference>
<evidence type="ECO:0000313" key="2">
    <source>
        <dbReference type="Proteomes" id="UP000812966"/>
    </source>
</evidence>
<accession>A0A8K0JIT8</accession>